<dbReference type="SUPFAM" id="SSF54909">
    <property type="entry name" value="Dimeric alpha+beta barrel"/>
    <property type="match status" value="1"/>
</dbReference>
<dbReference type="PANTHER" id="PTHR33178:SF10">
    <property type="entry name" value="STRESS-RESPONSE A_B BARREL DOMAIN-CONTAINING PROTEIN"/>
    <property type="match status" value="1"/>
</dbReference>
<dbReference type="OrthoDB" id="1601230at2759"/>
<dbReference type="PROSITE" id="PS51502">
    <property type="entry name" value="S_R_A_B_BARREL"/>
    <property type="match status" value="1"/>
</dbReference>
<evidence type="ECO:0000313" key="3">
    <source>
        <dbReference type="EMBL" id="KAF2672189.1"/>
    </source>
</evidence>
<dbReference type="InterPro" id="IPR044662">
    <property type="entry name" value="HS1/DABB1-like"/>
</dbReference>
<organism evidence="3 4">
    <name type="scientific">Microthyrium microscopicum</name>
    <dbReference type="NCBI Taxonomy" id="703497"/>
    <lineage>
        <taxon>Eukaryota</taxon>
        <taxon>Fungi</taxon>
        <taxon>Dikarya</taxon>
        <taxon>Ascomycota</taxon>
        <taxon>Pezizomycotina</taxon>
        <taxon>Dothideomycetes</taxon>
        <taxon>Dothideomycetes incertae sedis</taxon>
        <taxon>Microthyriales</taxon>
        <taxon>Microthyriaceae</taxon>
        <taxon>Microthyrium</taxon>
    </lineage>
</organism>
<reference evidence="3" key="1">
    <citation type="journal article" date="2020" name="Stud. Mycol.">
        <title>101 Dothideomycetes genomes: a test case for predicting lifestyles and emergence of pathogens.</title>
        <authorList>
            <person name="Haridas S."/>
            <person name="Albert R."/>
            <person name="Binder M."/>
            <person name="Bloem J."/>
            <person name="Labutti K."/>
            <person name="Salamov A."/>
            <person name="Andreopoulos B."/>
            <person name="Baker S."/>
            <person name="Barry K."/>
            <person name="Bills G."/>
            <person name="Bluhm B."/>
            <person name="Cannon C."/>
            <person name="Castanera R."/>
            <person name="Culley D."/>
            <person name="Daum C."/>
            <person name="Ezra D."/>
            <person name="Gonzalez J."/>
            <person name="Henrissat B."/>
            <person name="Kuo A."/>
            <person name="Liang C."/>
            <person name="Lipzen A."/>
            <person name="Lutzoni F."/>
            <person name="Magnuson J."/>
            <person name="Mondo S."/>
            <person name="Nolan M."/>
            <person name="Ohm R."/>
            <person name="Pangilinan J."/>
            <person name="Park H.-J."/>
            <person name="Ramirez L."/>
            <person name="Alfaro M."/>
            <person name="Sun H."/>
            <person name="Tritt A."/>
            <person name="Yoshinaga Y."/>
            <person name="Zwiers L.-H."/>
            <person name="Turgeon B."/>
            <person name="Goodwin S."/>
            <person name="Spatafora J."/>
            <person name="Crous P."/>
            <person name="Grigoriev I."/>
        </authorList>
    </citation>
    <scope>NUCLEOTIDE SEQUENCE</scope>
    <source>
        <strain evidence="3">CBS 115976</strain>
    </source>
</reference>
<dbReference type="InterPro" id="IPR011008">
    <property type="entry name" value="Dimeric_a/b-barrel"/>
</dbReference>
<dbReference type="Proteomes" id="UP000799302">
    <property type="component" value="Unassembled WGS sequence"/>
</dbReference>
<accession>A0A6A6UIZ5</accession>
<evidence type="ECO:0000259" key="2">
    <source>
        <dbReference type="PROSITE" id="PS51502"/>
    </source>
</evidence>
<gene>
    <name evidence="3" type="ORF">BT63DRAFT_476981</name>
</gene>
<dbReference type="InterPro" id="IPR013097">
    <property type="entry name" value="Dabb"/>
</dbReference>
<name>A0A6A6UIZ5_9PEZI</name>
<sequence length="111" mass="12678">MGITHIVLFQFKSSTSPDEIKEISNQFLSLKDTCIHPTTKTAYIKTITGGLNNSPETHGAHGFTHGYVVEFNNADDRNHYVDHDEAHDTFKKFVRQHVEKVQILDYENGIF</sequence>
<protein>
    <recommendedName>
        <fullName evidence="2">Stress-response A/B barrel domain-containing protein</fullName>
    </recommendedName>
</protein>
<dbReference type="Pfam" id="PF07876">
    <property type="entry name" value="Dabb"/>
    <property type="match status" value="1"/>
</dbReference>
<dbReference type="PANTHER" id="PTHR33178">
    <property type="match status" value="1"/>
</dbReference>
<feature type="domain" description="Stress-response A/B barrel" evidence="2">
    <location>
        <begin position="3"/>
        <end position="106"/>
    </location>
</feature>
<dbReference type="EMBL" id="MU004232">
    <property type="protein sequence ID" value="KAF2672189.1"/>
    <property type="molecule type" value="Genomic_DNA"/>
</dbReference>
<evidence type="ECO:0000256" key="1">
    <source>
        <dbReference type="ARBA" id="ARBA00011738"/>
    </source>
</evidence>
<dbReference type="SMART" id="SM00886">
    <property type="entry name" value="Dabb"/>
    <property type="match status" value="1"/>
</dbReference>
<dbReference type="AlphaFoldDB" id="A0A6A6UIZ5"/>
<proteinExistence type="predicted"/>
<dbReference type="Gene3D" id="3.30.70.100">
    <property type="match status" value="1"/>
</dbReference>
<keyword evidence="4" id="KW-1185">Reference proteome</keyword>
<comment type="subunit">
    <text evidence="1">Homodimer.</text>
</comment>
<evidence type="ECO:0000313" key="4">
    <source>
        <dbReference type="Proteomes" id="UP000799302"/>
    </source>
</evidence>